<comment type="caution">
    <text evidence="8">The sequence shown here is derived from an EMBL/GenBank/DDBJ whole genome shotgun (WGS) entry which is preliminary data.</text>
</comment>
<evidence type="ECO:0000256" key="5">
    <source>
        <dbReference type="SAM" id="Coils"/>
    </source>
</evidence>
<dbReference type="PROSITE" id="PS50011">
    <property type="entry name" value="PROTEIN_KINASE_DOM"/>
    <property type="match status" value="1"/>
</dbReference>
<gene>
    <name evidence="8" type="ORF">CYCCA115_LOCUS11533</name>
</gene>
<dbReference type="Pfam" id="PF00069">
    <property type="entry name" value="Pkinase"/>
    <property type="match status" value="1"/>
</dbReference>
<keyword evidence="5" id="KW-0175">Coiled coil</keyword>
<dbReference type="InterPro" id="IPR051681">
    <property type="entry name" value="Ser/Thr_Kinases-Pseudokinases"/>
</dbReference>
<dbReference type="InterPro" id="IPR011992">
    <property type="entry name" value="EF-hand-dom_pair"/>
</dbReference>
<keyword evidence="9" id="KW-1185">Reference proteome</keyword>
<dbReference type="InterPro" id="IPR002048">
    <property type="entry name" value="EF_hand_dom"/>
</dbReference>
<dbReference type="PROSITE" id="PS00108">
    <property type="entry name" value="PROTEIN_KINASE_ST"/>
    <property type="match status" value="1"/>
</dbReference>
<name>A0AAD2FPD6_9STRA</name>
<evidence type="ECO:0000256" key="4">
    <source>
        <dbReference type="PROSITE-ProRule" id="PRU10141"/>
    </source>
</evidence>
<dbReference type="SMART" id="SM00220">
    <property type="entry name" value="S_TKc"/>
    <property type="match status" value="1"/>
</dbReference>
<dbReference type="PROSITE" id="PS50222">
    <property type="entry name" value="EF_HAND_2"/>
    <property type="match status" value="1"/>
</dbReference>
<accession>A0AAD2FPD6</accession>
<feature type="coiled-coil region" evidence="5">
    <location>
        <begin position="79"/>
        <end position="120"/>
    </location>
</feature>
<dbReference type="Gene3D" id="3.30.200.20">
    <property type="entry name" value="Phosphorylase Kinase, domain 1"/>
    <property type="match status" value="1"/>
</dbReference>
<organism evidence="8 9">
    <name type="scientific">Cylindrotheca closterium</name>
    <dbReference type="NCBI Taxonomy" id="2856"/>
    <lineage>
        <taxon>Eukaryota</taxon>
        <taxon>Sar</taxon>
        <taxon>Stramenopiles</taxon>
        <taxon>Ochrophyta</taxon>
        <taxon>Bacillariophyta</taxon>
        <taxon>Bacillariophyceae</taxon>
        <taxon>Bacillariophycidae</taxon>
        <taxon>Bacillariales</taxon>
        <taxon>Bacillariaceae</taxon>
        <taxon>Cylindrotheca</taxon>
    </lineage>
</organism>
<dbReference type="PROSITE" id="PS00107">
    <property type="entry name" value="PROTEIN_KINASE_ATP"/>
    <property type="match status" value="1"/>
</dbReference>
<dbReference type="EMBL" id="CAKOGP040001747">
    <property type="protein sequence ID" value="CAJ1948271.1"/>
    <property type="molecule type" value="Genomic_DNA"/>
</dbReference>
<comment type="similarity">
    <text evidence="3">Belongs to the protein kinase superfamily. Ser/Thr protein kinase family. CDPK subfamily.</text>
</comment>
<protein>
    <recommendedName>
        <fullName evidence="10">Calmodulin</fullName>
    </recommendedName>
</protein>
<reference evidence="8" key="1">
    <citation type="submission" date="2023-08" db="EMBL/GenBank/DDBJ databases">
        <authorList>
            <person name="Audoor S."/>
            <person name="Bilcke G."/>
        </authorList>
    </citation>
    <scope>NUCLEOTIDE SEQUENCE</scope>
</reference>
<evidence type="ECO:0000313" key="9">
    <source>
        <dbReference type="Proteomes" id="UP001295423"/>
    </source>
</evidence>
<dbReference type="InterPro" id="IPR000719">
    <property type="entry name" value="Prot_kinase_dom"/>
</dbReference>
<dbReference type="InterPro" id="IPR017441">
    <property type="entry name" value="Protein_kinase_ATP_BS"/>
</dbReference>
<dbReference type="SUPFAM" id="SSF56112">
    <property type="entry name" value="Protein kinase-like (PK-like)"/>
    <property type="match status" value="1"/>
</dbReference>
<keyword evidence="1 4" id="KW-0547">Nucleotide-binding</keyword>
<evidence type="ECO:0000259" key="7">
    <source>
        <dbReference type="PROSITE" id="PS50222"/>
    </source>
</evidence>
<evidence type="ECO:0008006" key="10">
    <source>
        <dbReference type="Google" id="ProtNLM"/>
    </source>
</evidence>
<dbReference type="PANTHER" id="PTHR44329:SF298">
    <property type="entry name" value="MIXED LINEAGE KINASE DOMAIN-LIKE PROTEIN"/>
    <property type="match status" value="1"/>
</dbReference>
<evidence type="ECO:0000256" key="2">
    <source>
        <dbReference type="ARBA" id="ARBA00022840"/>
    </source>
</evidence>
<dbReference type="SUPFAM" id="SSF47473">
    <property type="entry name" value="EF-hand"/>
    <property type="match status" value="1"/>
</dbReference>
<dbReference type="GO" id="GO:0005524">
    <property type="term" value="F:ATP binding"/>
    <property type="evidence" value="ECO:0007669"/>
    <property type="project" value="UniProtKB-UniRule"/>
</dbReference>
<dbReference type="InterPro" id="IPR008271">
    <property type="entry name" value="Ser/Thr_kinase_AS"/>
</dbReference>
<dbReference type="Gene3D" id="1.10.238.10">
    <property type="entry name" value="EF-hand"/>
    <property type="match status" value="1"/>
</dbReference>
<dbReference type="AlphaFoldDB" id="A0AAD2FPD6"/>
<evidence type="ECO:0000256" key="1">
    <source>
        <dbReference type="ARBA" id="ARBA00022741"/>
    </source>
</evidence>
<evidence type="ECO:0000259" key="6">
    <source>
        <dbReference type="PROSITE" id="PS50011"/>
    </source>
</evidence>
<dbReference type="GO" id="GO:0004674">
    <property type="term" value="F:protein serine/threonine kinase activity"/>
    <property type="evidence" value="ECO:0007669"/>
    <property type="project" value="TreeGrafter"/>
</dbReference>
<feature type="domain" description="Protein kinase" evidence="6">
    <location>
        <begin position="134"/>
        <end position="434"/>
    </location>
</feature>
<proteinExistence type="inferred from homology"/>
<keyword evidence="2 4" id="KW-0067">ATP-binding</keyword>
<feature type="domain" description="EF-hand" evidence="7">
    <location>
        <begin position="455"/>
        <end position="490"/>
    </location>
</feature>
<evidence type="ECO:0000313" key="8">
    <source>
        <dbReference type="EMBL" id="CAJ1948271.1"/>
    </source>
</evidence>
<dbReference type="GO" id="GO:0005509">
    <property type="term" value="F:calcium ion binding"/>
    <property type="evidence" value="ECO:0007669"/>
    <property type="project" value="InterPro"/>
</dbReference>
<dbReference type="InterPro" id="IPR011009">
    <property type="entry name" value="Kinase-like_dom_sf"/>
</dbReference>
<dbReference type="Gene3D" id="1.10.510.10">
    <property type="entry name" value="Transferase(Phosphotransferase) domain 1"/>
    <property type="match status" value="1"/>
</dbReference>
<sequence length="559" mass="60469">MVRFSTIIKPHKALESTVKGSAKLVGSSVKGSAKLVGSSVKGSAQAVGSTITGSTQIVGSSMKKVIKYARGSSSSSLSKEKQQESIEELIEENEHLRQRVSELESALEQAKLDFQAQEDLRSFGGLSMLRAANVSIGKQLGQGSFGAVYGGNWRGVRCALKFIKQSIVDELRNECSIMDKIDHPNIVRLYGVCIDEGKIPESWPADLNPPCLVMEYMGYEYNGKKCSTLVDFVEAAKPDRNNEELWIQVCGMLQGAARGLAYLHSHGVIHRDIKGVNLLLDSKGNLKIADFGLAKLYVSGVIKKMTISKSFMHGPLNAPKEAMTGMTSAAGTYTHMAPEVMNGGDYNIAADIFSFGITISEALAGAEGEDIVDTTRTNEFGLDAKKLAAVVGGDPKERSDIPEQCISVAVKCCDVDPKKRPNADQVVGKLQLVLISHQTTKLRVTAADEAKMKVTRSEASVEIFAMADKDKDGFLSYAECSALADATGDLGMEKDDYEFLCEEVGADKHKGLTADHLIVMYCEMQIGDPIADWEELMKNGIPDPATESEPAMDVVKEES</sequence>
<evidence type="ECO:0000256" key="3">
    <source>
        <dbReference type="ARBA" id="ARBA00024334"/>
    </source>
</evidence>
<feature type="binding site" evidence="4">
    <location>
        <position position="161"/>
    </location>
    <ligand>
        <name>ATP</name>
        <dbReference type="ChEBI" id="CHEBI:30616"/>
    </ligand>
</feature>
<dbReference type="PANTHER" id="PTHR44329">
    <property type="entry name" value="SERINE/THREONINE-PROTEIN KINASE TNNI3K-RELATED"/>
    <property type="match status" value="1"/>
</dbReference>
<dbReference type="Proteomes" id="UP001295423">
    <property type="component" value="Unassembled WGS sequence"/>
</dbReference>